<evidence type="ECO:0000313" key="2">
    <source>
        <dbReference type="EMBL" id="PIO58677.1"/>
    </source>
</evidence>
<gene>
    <name evidence="2" type="ORF">TELCIR_19883</name>
</gene>
<keyword evidence="3" id="KW-1185">Reference proteome</keyword>
<sequence length="228" mass="24811">MGTARRTITFKVDGIGKQALSRVVLPSIISADLKSVQLGINDFRGQFSGCLRRLVVNGELQSLGDDEKYSSEFFTKTVSGDVTTGCSFGSARLALLQKPGVLASLLCVAVFVAAASVVLAVARVIRRRESSNEITWQRTEEIDAYAMHKPGATTFGHINRAMASSSEGPIYASADGYETPIHLVSFLFWRYQEKAIFALSQKAVQSFQELIPGKNKILKRNDSGDTSP</sequence>
<evidence type="ECO:0000313" key="3">
    <source>
        <dbReference type="Proteomes" id="UP000230423"/>
    </source>
</evidence>
<evidence type="ECO:0000256" key="1">
    <source>
        <dbReference type="SAM" id="Phobius"/>
    </source>
</evidence>
<proteinExistence type="predicted"/>
<dbReference type="Proteomes" id="UP000230423">
    <property type="component" value="Unassembled WGS sequence"/>
</dbReference>
<reference evidence="2 3" key="1">
    <citation type="submission" date="2015-09" db="EMBL/GenBank/DDBJ databases">
        <title>Draft genome of the parasitic nematode Teladorsagia circumcincta isolate WARC Sus (inbred).</title>
        <authorList>
            <person name="Mitreva M."/>
        </authorList>
    </citation>
    <scope>NUCLEOTIDE SEQUENCE [LARGE SCALE GENOMIC DNA]</scope>
    <source>
        <strain evidence="2 3">S</strain>
    </source>
</reference>
<name>A0A2G9TL56_TELCI</name>
<keyword evidence="1" id="KW-0472">Membrane</keyword>
<keyword evidence="1" id="KW-1133">Transmembrane helix</keyword>
<dbReference type="OrthoDB" id="5844639at2759"/>
<dbReference type="EMBL" id="KZ360313">
    <property type="protein sequence ID" value="PIO58677.1"/>
    <property type="molecule type" value="Genomic_DNA"/>
</dbReference>
<dbReference type="AlphaFoldDB" id="A0A2G9TL56"/>
<evidence type="ECO:0008006" key="4">
    <source>
        <dbReference type="Google" id="ProtNLM"/>
    </source>
</evidence>
<protein>
    <recommendedName>
        <fullName evidence="4">Laminin G domain-containing protein</fullName>
    </recommendedName>
</protein>
<keyword evidence="1" id="KW-0812">Transmembrane</keyword>
<feature type="transmembrane region" description="Helical" evidence="1">
    <location>
        <begin position="101"/>
        <end position="122"/>
    </location>
</feature>
<accession>A0A2G9TL56</accession>
<organism evidence="2 3">
    <name type="scientific">Teladorsagia circumcincta</name>
    <name type="common">Brown stomach worm</name>
    <name type="synonym">Ostertagia circumcincta</name>
    <dbReference type="NCBI Taxonomy" id="45464"/>
    <lineage>
        <taxon>Eukaryota</taxon>
        <taxon>Metazoa</taxon>
        <taxon>Ecdysozoa</taxon>
        <taxon>Nematoda</taxon>
        <taxon>Chromadorea</taxon>
        <taxon>Rhabditida</taxon>
        <taxon>Rhabditina</taxon>
        <taxon>Rhabditomorpha</taxon>
        <taxon>Strongyloidea</taxon>
        <taxon>Trichostrongylidae</taxon>
        <taxon>Teladorsagia</taxon>
    </lineage>
</organism>